<dbReference type="EMBL" id="JBHTBL010000001">
    <property type="protein sequence ID" value="MFC7323281.1"/>
    <property type="molecule type" value="Genomic_DNA"/>
</dbReference>
<protein>
    <submittedName>
        <fullName evidence="1">Uncharacterized protein</fullName>
    </submittedName>
</protein>
<organism evidence="1 2">
    <name type="scientific">Halorubrum rutilum</name>
    <dbReference type="NCBI Taxonomy" id="1364933"/>
    <lineage>
        <taxon>Archaea</taxon>
        <taxon>Methanobacteriati</taxon>
        <taxon>Methanobacteriota</taxon>
        <taxon>Stenosarchaea group</taxon>
        <taxon>Halobacteria</taxon>
        <taxon>Halobacteriales</taxon>
        <taxon>Haloferacaceae</taxon>
        <taxon>Halorubrum</taxon>
    </lineage>
</organism>
<keyword evidence="2" id="KW-1185">Reference proteome</keyword>
<comment type="caution">
    <text evidence="1">The sequence shown here is derived from an EMBL/GenBank/DDBJ whole genome shotgun (WGS) entry which is preliminary data.</text>
</comment>
<dbReference type="Proteomes" id="UP001596545">
    <property type="component" value="Unassembled WGS sequence"/>
</dbReference>
<evidence type="ECO:0000313" key="1">
    <source>
        <dbReference type="EMBL" id="MFC7323281.1"/>
    </source>
</evidence>
<sequence>MPEPIVIDERELQELYSDLADATTAAATGNPNECASKAADAKERVLELHENAPTLEEIDAVND</sequence>
<gene>
    <name evidence="1" type="ORF">ACFQMF_01675</name>
</gene>
<proteinExistence type="predicted"/>
<dbReference type="RefSeq" id="WP_256407382.1">
    <property type="nucleotide sequence ID" value="NZ_JANHDN010000001.1"/>
</dbReference>
<name>A0ABD6AHE6_9EURY</name>
<accession>A0ABD6AHE6</accession>
<evidence type="ECO:0000313" key="2">
    <source>
        <dbReference type="Proteomes" id="UP001596545"/>
    </source>
</evidence>
<reference evidence="1 2" key="1">
    <citation type="journal article" date="2019" name="Int. J. Syst. Evol. Microbiol.">
        <title>The Global Catalogue of Microorganisms (GCM) 10K type strain sequencing project: providing services to taxonomists for standard genome sequencing and annotation.</title>
        <authorList>
            <consortium name="The Broad Institute Genomics Platform"/>
            <consortium name="The Broad Institute Genome Sequencing Center for Infectious Disease"/>
            <person name="Wu L."/>
            <person name="Ma J."/>
        </authorList>
    </citation>
    <scope>NUCLEOTIDE SEQUENCE [LARGE SCALE GENOMIC DNA]</scope>
    <source>
        <strain evidence="1 2">CGMCC 1.12554</strain>
    </source>
</reference>
<dbReference type="AlphaFoldDB" id="A0ABD6AHE6"/>